<evidence type="ECO:0000313" key="3">
    <source>
        <dbReference type="EMBL" id="MFC6016824.1"/>
    </source>
</evidence>
<dbReference type="Pfam" id="PF07728">
    <property type="entry name" value="AAA_5"/>
    <property type="match status" value="1"/>
</dbReference>
<dbReference type="InterPro" id="IPR011704">
    <property type="entry name" value="ATPase_dyneun-rel_AAA"/>
</dbReference>
<dbReference type="Gene3D" id="3.40.50.300">
    <property type="entry name" value="P-loop containing nucleotide triphosphate hydrolases"/>
    <property type="match status" value="1"/>
</dbReference>
<dbReference type="SUPFAM" id="SSF52540">
    <property type="entry name" value="P-loop containing nucleoside triphosphate hydrolases"/>
    <property type="match status" value="1"/>
</dbReference>
<dbReference type="RefSeq" id="WP_377420566.1">
    <property type="nucleotide sequence ID" value="NZ_JBHSPR010000008.1"/>
</dbReference>
<gene>
    <name evidence="3" type="ORF">ACFP2T_11475</name>
</gene>
<feature type="region of interest" description="Disordered" evidence="1">
    <location>
        <begin position="36"/>
        <end position="59"/>
    </location>
</feature>
<dbReference type="EMBL" id="JBHSPR010000008">
    <property type="protein sequence ID" value="MFC6016824.1"/>
    <property type="molecule type" value="Genomic_DNA"/>
</dbReference>
<dbReference type="Proteomes" id="UP001596203">
    <property type="component" value="Unassembled WGS sequence"/>
</dbReference>
<evidence type="ECO:0000259" key="2">
    <source>
        <dbReference type="SMART" id="SM00382"/>
    </source>
</evidence>
<feature type="domain" description="AAA+ ATPase" evidence="2">
    <location>
        <begin position="72"/>
        <end position="265"/>
    </location>
</feature>
<dbReference type="SMART" id="SM00382">
    <property type="entry name" value="AAA"/>
    <property type="match status" value="1"/>
</dbReference>
<evidence type="ECO:0000256" key="1">
    <source>
        <dbReference type="SAM" id="MobiDB-lite"/>
    </source>
</evidence>
<evidence type="ECO:0000313" key="4">
    <source>
        <dbReference type="Proteomes" id="UP001596203"/>
    </source>
</evidence>
<keyword evidence="4" id="KW-1185">Reference proteome</keyword>
<protein>
    <submittedName>
        <fullName evidence="3">AAA family ATPase</fullName>
    </submittedName>
</protein>
<dbReference type="InterPro" id="IPR003593">
    <property type="entry name" value="AAA+_ATPase"/>
</dbReference>
<dbReference type="CDD" id="cd00009">
    <property type="entry name" value="AAA"/>
    <property type="match status" value="1"/>
</dbReference>
<reference evidence="4" key="1">
    <citation type="journal article" date="2019" name="Int. J. Syst. Evol. Microbiol.">
        <title>The Global Catalogue of Microorganisms (GCM) 10K type strain sequencing project: providing services to taxonomists for standard genome sequencing and annotation.</title>
        <authorList>
            <consortium name="The Broad Institute Genomics Platform"/>
            <consortium name="The Broad Institute Genome Sequencing Center for Infectious Disease"/>
            <person name="Wu L."/>
            <person name="Ma J."/>
        </authorList>
    </citation>
    <scope>NUCLEOTIDE SEQUENCE [LARGE SCALE GENOMIC DNA]</scope>
    <source>
        <strain evidence="4">ZS-35-S2</strain>
    </source>
</reference>
<comment type="caution">
    <text evidence="3">The sequence shown here is derived from an EMBL/GenBank/DDBJ whole genome shotgun (WGS) entry which is preliminary data.</text>
</comment>
<dbReference type="InterPro" id="IPR027417">
    <property type="entry name" value="P-loop_NTPase"/>
</dbReference>
<name>A0ABW1K739_9ACTN</name>
<accession>A0ABW1K739</accession>
<organism evidence="3 4">
    <name type="scientific">Plantactinospora solaniradicis</name>
    <dbReference type="NCBI Taxonomy" id="1723736"/>
    <lineage>
        <taxon>Bacteria</taxon>
        <taxon>Bacillati</taxon>
        <taxon>Actinomycetota</taxon>
        <taxon>Actinomycetes</taxon>
        <taxon>Micromonosporales</taxon>
        <taxon>Micromonosporaceae</taxon>
        <taxon>Plantactinospora</taxon>
    </lineage>
</organism>
<proteinExistence type="predicted"/>
<sequence length="336" mass="37029">MSSWLIYTGVDEPHDGITRLPEPPNWRTFGGRAALSVPPDNSTEHRRRLGRIASPPDPDDKTVRMINAALYLRRPLLITGRPGTGKSSLAYAVARELRLGPVLRWPITSRSTLQEGLYRYDPIARLGDENLRQIAARQPDAELPADSGIGRYLRLGPLGTALLPYSTPRVLLIDEIDKCDIDLPNDLLNVFEDGEYEIPELSRLPTDDPVIVRTADRGVEATIENGLVTCQAFPFVVLTSNGEREFPPAFLRRCLRLNLPEPSEERIAAIVAAHLGPEMAARATDLINDFVERRRTGQVATDQLLNAVYLAFSAGQTDDPALTGALLENLSAIEAP</sequence>